<accession>A0AA87B9W0</accession>
<protein>
    <recommendedName>
        <fullName evidence="1">Serine aminopeptidase S33 domain-containing protein</fullName>
    </recommendedName>
</protein>
<dbReference type="EMBL" id="OY731407">
    <property type="protein sequence ID" value="CAJ1977524.1"/>
    <property type="molecule type" value="Genomic_DNA"/>
</dbReference>
<dbReference type="SUPFAM" id="SSF53474">
    <property type="entry name" value="alpha/beta-Hydrolases"/>
    <property type="match status" value="1"/>
</dbReference>
<sequence length="207" mass="23054">MGKYILYMTARPEVRGLPRYILGQSMGGAIALKIHLKEPNTWDGVILVAPMCKIAEGMLPSTAVLKLLSILSKVMPKAKLFPHKDLSALTFREPGKRKVVGVESFLIGYYDDPTRLKTGMELLSATQEIESQLHKVSAPLLILHGAADKVTDPLVSQFLYEKASSKDKTLRIYEGGYHGILEGEPDDRIFAVHNDIISWLDFRCSLE</sequence>
<evidence type="ECO:0000313" key="2">
    <source>
        <dbReference type="EMBL" id="CAJ1977524.1"/>
    </source>
</evidence>
<dbReference type="InterPro" id="IPR029058">
    <property type="entry name" value="AB_hydrolase_fold"/>
</dbReference>
<dbReference type="Proteomes" id="UP001189624">
    <property type="component" value="Chromosome 10"/>
</dbReference>
<keyword evidence="3" id="KW-1185">Reference proteome</keyword>
<dbReference type="Pfam" id="PF12146">
    <property type="entry name" value="Hydrolase_4"/>
    <property type="match status" value="1"/>
</dbReference>
<dbReference type="InterPro" id="IPR051044">
    <property type="entry name" value="MAG_DAG_Lipase"/>
</dbReference>
<organism evidence="2 3">
    <name type="scientific">Sphenostylis stenocarpa</name>
    <dbReference type="NCBI Taxonomy" id="92480"/>
    <lineage>
        <taxon>Eukaryota</taxon>
        <taxon>Viridiplantae</taxon>
        <taxon>Streptophyta</taxon>
        <taxon>Embryophyta</taxon>
        <taxon>Tracheophyta</taxon>
        <taxon>Spermatophyta</taxon>
        <taxon>Magnoliopsida</taxon>
        <taxon>eudicotyledons</taxon>
        <taxon>Gunneridae</taxon>
        <taxon>Pentapetalae</taxon>
        <taxon>rosids</taxon>
        <taxon>fabids</taxon>
        <taxon>Fabales</taxon>
        <taxon>Fabaceae</taxon>
        <taxon>Papilionoideae</taxon>
        <taxon>50 kb inversion clade</taxon>
        <taxon>NPAAA clade</taxon>
        <taxon>indigoferoid/millettioid clade</taxon>
        <taxon>Phaseoleae</taxon>
        <taxon>Sphenostylis</taxon>
    </lineage>
</organism>
<dbReference type="Gramene" id="rna-AYBTSS11_LOCUS29690">
    <property type="protein sequence ID" value="CAJ1977524.1"/>
    <property type="gene ID" value="gene-AYBTSS11_LOCUS29690"/>
</dbReference>
<gene>
    <name evidence="2" type="ORF">AYBTSS11_LOCUS29690</name>
</gene>
<dbReference type="Gene3D" id="3.40.50.1820">
    <property type="entry name" value="alpha/beta hydrolase"/>
    <property type="match status" value="1"/>
</dbReference>
<name>A0AA87B9W0_9FABA</name>
<proteinExistence type="predicted"/>
<dbReference type="AlphaFoldDB" id="A0AA87B9W0"/>
<reference evidence="2" key="1">
    <citation type="submission" date="2023-10" db="EMBL/GenBank/DDBJ databases">
        <authorList>
            <person name="Domelevo Entfellner J.-B."/>
        </authorList>
    </citation>
    <scope>NUCLEOTIDE SEQUENCE</scope>
</reference>
<dbReference type="PANTHER" id="PTHR11614">
    <property type="entry name" value="PHOSPHOLIPASE-RELATED"/>
    <property type="match status" value="1"/>
</dbReference>
<feature type="domain" description="Serine aminopeptidase S33" evidence="1">
    <location>
        <begin position="9"/>
        <end position="185"/>
    </location>
</feature>
<evidence type="ECO:0000313" key="3">
    <source>
        <dbReference type="Proteomes" id="UP001189624"/>
    </source>
</evidence>
<evidence type="ECO:0000259" key="1">
    <source>
        <dbReference type="Pfam" id="PF12146"/>
    </source>
</evidence>
<dbReference type="InterPro" id="IPR022742">
    <property type="entry name" value="Hydrolase_4"/>
</dbReference>